<evidence type="ECO:0000313" key="3">
    <source>
        <dbReference type="Proteomes" id="UP000008744"/>
    </source>
</evidence>
<name>B4IRL5_DROPE</name>
<accession>B4IRL5</accession>
<reference evidence="2 3" key="1">
    <citation type="journal article" date="2007" name="Nature">
        <title>Evolution of genes and genomes on the Drosophila phylogeny.</title>
        <authorList>
            <consortium name="Drosophila 12 Genomes Consortium"/>
            <person name="Clark A.G."/>
            <person name="Eisen M.B."/>
            <person name="Smith D.R."/>
            <person name="Bergman C.M."/>
            <person name="Oliver B."/>
            <person name="Markow T.A."/>
            <person name="Kaufman T.C."/>
            <person name="Kellis M."/>
            <person name="Gelbart W."/>
            <person name="Iyer V.N."/>
            <person name="Pollard D.A."/>
            <person name="Sackton T.B."/>
            <person name="Larracuente A.M."/>
            <person name="Singh N.D."/>
            <person name="Abad J.P."/>
            <person name="Abt D.N."/>
            <person name="Adryan B."/>
            <person name="Aguade M."/>
            <person name="Akashi H."/>
            <person name="Anderson W.W."/>
            <person name="Aquadro C.F."/>
            <person name="Ardell D.H."/>
            <person name="Arguello R."/>
            <person name="Artieri C.G."/>
            <person name="Barbash D.A."/>
            <person name="Barker D."/>
            <person name="Barsanti P."/>
            <person name="Batterham P."/>
            <person name="Batzoglou S."/>
            <person name="Begun D."/>
            <person name="Bhutkar A."/>
            <person name="Blanco E."/>
            <person name="Bosak S.A."/>
            <person name="Bradley R.K."/>
            <person name="Brand A.D."/>
            <person name="Brent M.R."/>
            <person name="Brooks A.N."/>
            <person name="Brown R.H."/>
            <person name="Butlin R.K."/>
            <person name="Caggese C."/>
            <person name="Calvi B.R."/>
            <person name="Bernardo de Carvalho A."/>
            <person name="Caspi A."/>
            <person name="Castrezana S."/>
            <person name="Celniker S.E."/>
            <person name="Chang J.L."/>
            <person name="Chapple C."/>
            <person name="Chatterji S."/>
            <person name="Chinwalla A."/>
            <person name="Civetta A."/>
            <person name="Clifton S.W."/>
            <person name="Comeron J.M."/>
            <person name="Costello J.C."/>
            <person name="Coyne J.A."/>
            <person name="Daub J."/>
            <person name="David R.G."/>
            <person name="Delcher A.L."/>
            <person name="Delehaunty K."/>
            <person name="Do C.B."/>
            <person name="Ebling H."/>
            <person name="Edwards K."/>
            <person name="Eickbush T."/>
            <person name="Evans J.D."/>
            <person name="Filipski A."/>
            <person name="Findeiss S."/>
            <person name="Freyhult E."/>
            <person name="Fulton L."/>
            <person name="Fulton R."/>
            <person name="Garcia A.C."/>
            <person name="Gardiner A."/>
            <person name="Garfield D.A."/>
            <person name="Garvin B.E."/>
            <person name="Gibson G."/>
            <person name="Gilbert D."/>
            <person name="Gnerre S."/>
            <person name="Godfrey J."/>
            <person name="Good R."/>
            <person name="Gotea V."/>
            <person name="Gravely B."/>
            <person name="Greenberg A.J."/>
            <person name="Griffiths-Jones S."/>
            <person name="Gross S."/>
            <person name="Guigo R."/>
            <person name="Gustafson E.A."/>
            <person name="Haerty W."/>
            <person name="Hahn M.W."/>
            <person name="Halligan D.L."/>
            <person name="Halpern A.L."/>
            <person name="Halter G.M."/>
            <person name="Han M.V."/>
            <person name="Heger A."/>
            <person name="Hillier L."/>
            <person name="Hinrichs A.S."/>
            <person name="Holmes I."/>
            <person name="Hoskins R.A."/>
            <person name="Hubisz M.J."/>
            <person name="Hultmark D."/>
            <person name="Huntley M.A."/>
            <person name="Jaffe D.B."/>
            <person name="Jagadeeshan S."/>
            <person name="Jeck W.R."/>
            <person name="Johnson J."/>
            <person name="Jones C.D."/>
            <person name="Jordan W.C."/>
            <person name="Karpen G.H."/>
            <person name="Kataoka E."/>
            <person name="Keightley P.D."/>
            <person name="Kheradpour P."/>
            <person name="Kirkness E.F."/>
            <person name="Koerich L.B."/>
            <person name="Kristiansen K."/>
            <person name="Kudrna D."/>
            <person name="Kulathinal R.J."/>
            <person name="Kumar S."/>
            <person name="Kwok R."/>
            <person name="Lander E."/>
            <person name="Langley C.H."/>
            <person name="Lapoint R."/>
            <person name="Lazzaro B.P."/>
            <person name="Lee S.J."/>
            <person name="Levesque L."/>
            <person name="Li R."/>
            <person name="Lin C.F."/>
            <person name="Lin M.F."/>
            <person name="Lindblad-Toh K."/>
            <person name="Llopart A."/>
            <person name="Long M."/>
            <person name="Low L."/>
            <person name="Lozovsky E."/>
            <person name="Lu J."/>
            <person name="Luo M."/>
            <person name="Machado C.A."/>
            <person name="Makalowski W."/>
            <person name="Marzo M."/>
            <person name="Matsuda M."/>
            <person name="Matzkin L."/>
            <person name="McAllister B."/>
            <person name="McBride C.S."/>
            <person name="McKernan B."/>
            <person name="McKernan K."/>
            <person name="Mendez-Lago M."/>
            <person name="Minx P."/>
            <person name="Mollenhauer M.U."/>
            <person name="Montooth K."/>
            <person name="Mount S.M."/>
            <person name="Mu X."/>
            <person name="Myers E."/>
            <person name="Negre B."/>
            <person name="Newfeld S."/>
            <person name="Nielsen R."/>
            <person name="Noor M.A."/>
            <person name="O'Grady P."/>
            <person name="Pachter L."/>
            <person name="Papaceit M."/>
            <person name="Parisi M.J."/>
            <person name="Parisi M."/>
            <person name="Parts L."/>
            <person name="Pedersen J.S."/>
            <person name="Pesole G."/>
            <person name="Phillippy A.M."/>
            <person name="Ponting C.P."/>
            <person name="Pop M."/>
            <person name="Porcelli D."/>
            <person name="Powell J.R."/>
            <person name="Prohaska S."/>
            <person name="Pruitt K."/>
            <person name="Puig M."/>
            <person name="Quesneville H."/>
            <person name="Ram K.R."/>
            <person name="Rand D."/>
            <person name="Rasmussen M.D."/>
            <person name="Reed L.K."/>
            <person name="Reenan R."/>
            <person name="Reily A."/>
            <person name="Remington K.A."/>
            <person name="Rieger T.T."/>
            <person name="Ritchie M.G."/>
            <person name="Robin C."/>
            <person name="Rogers Y.H."/>
            <person name="Rohde C."/>
            <person name="Rozas J."/>
            <person name="Rubenfield M.J."/>
            <person name="Ruiz A."/>
            <person name="Russo S."/>
            <person name="Salzberg S.L."/>
            <person name="Sanchez-Gracia A."/>
            <person name="Saranga D.J."/>
            <person name="Sato H."/>
            <person name="Schaeffer S.W."/>
            <person name="Schatz M.C."/>
            <person name="Schlenke T."/>
            <person name="Schwartz R."/>
            <person name="Segarra C."/>
            <person name="Singh R.S."/>
            <person name="Sirot L."/>
            <person name="Sirota M."/>
            <person name="Sisneros N.B."/>
            <person name="Smith C.D."/>
            <person name="Smith T.F."/>
            <person name="Spieth J."/>
            <person name="Stage D.E."/>
            <person name="Stark A."/>
            <person name="Stephan W."/>
            <person name="Strausberg R.L."/>
            <person name="Strempel S."/>
            <person name="Sturgill D."/>
            <person name="Sutton G."/>
            <person name="Sutton G.G."/>
            <person name="Tao W."/>
            <person name="Teichmann S."/>
            <person name="Tobari Y.N."/>
            <person name="Tomimura Y."/>
            <person name="Tsolas J.M."/>
            <person name="Valente V.L."/>
            <person name="Venter E."/>
            <person name="Venter J.C."/>
            <person name="Vicario S."/>
            <person name="Vieira F.G."/>
            <person name="Vilella A.J."/>
            <person name="Villasante A."/>
            <person name="Walenz B."/>
            <person name="Wang J."/>
            <person name="Wasserman M."/>
            <person name="Watts T."/>
            <person name="Wilson D."/>
            <person name="Wilson R.K."/>
            <person name="Wing R.A."/>
            <person name="Wolfner M.F."/>
            <person name="Wong A."/>
            <person name="Wong G.K."/>
            <person name="Wu C.I."/>
            <person name="Wu G."/>
            <person name="Yamamoto D."/>
            <person name="Yang H.P."/>
            <person name="Yang S.P."/>
            <person name="Yorke J.A."/>
            <person name="Yoshida K."/>
            <person name="Zdobnov E."/>
            <person name="Zhang P."/>
            <person name="Zhang Y."/>
            <person name="Zimin A.V."/>
            <person name="Baldwin J."/>
            <person name="Abdouelleil A."/>
            <person name="Abdulkadir J."/>
            <person name="Abebe A."/>
            <person name="Abera B."/>
            <person name="Abreu J."/>
            <person name="Acer S.C."/>
            <person name="Aftuck L."/>
            <person name="Alexander A."/>
            <person name="An P."/>
            <person name="Anderson E."/>
            <person name="Anderson S."/>
            <person name="Arachi H."/>
            <person name="Azer M."/>
            <person name="Bachantsang P."/>
            <person name="Barry A."/>
            <person name="Bayul T."/>
            <person name="Berlin A."/>
            <person name="Bessette D."/>
            <person name="Bloom T."/>
            <person name="Blye J."/>
            <person name="Boguslavskiy L."/>
            <person name="Bonnet C."/>
            <person name="Boukhgalter B."/>
            <person name="Bourzgui I."/>
            <person name="Brown A."/>
            <person name="Cahill P."/>
            <person name="Channer S."/>
            <person name="Cheshatsang Y."/>
            <person name="Chuda L."/>
            <person name="Citroen M."/>
            <person name="Collymore A."/>
            <person name="Cooke P."/>
            <person name="Costello M."/>
            <person name="D'Aco K."/>
            <person name="Daza R."/>
            <person name="De Haan G."/>
            <person name="DeGray S."/>
            <person name="DeMaso C."/>
            <person name="Dhargay N."/>
            <person name="Dooley K."/>
            <person name="Dooley E."/>
            <person name="Doricent M."/>
            <person name="Dorje P."/>
            <person name="Dorjee K."/>
            <person name="Dupes A."/>
            <person name="Elong R."/>
            <person name="Falk J."/>
            <person name="Farina A."/>
            <person name="Faro S."/>
            <person name="Ferguson D."/>
            <person name="Fisher S."/>
            <person name="Foley C.D."/>
            <person name="Franke A."/>
            <person name="Friedrich D."/>
            <person name="Gadbois L."/>
            <person name="Gearin G."/>
            <person name="Gearin C.R."/>
            <person name="Giannoukos G."/>
            <person name="Goode T."/>
            <person name="Graham J."/>
            <person name="Grandbois E."/>
            <person name="Grewal S."/>
            <person name="Gyaltsen K."/>
            <person name="Hafez N."/>
            <person name="Hagos B."/>
            <person name="Hall J."/>
            <person name="Henson C."/>
            <person name="Hollinger A."/>
            <person name="Honan T."/>
            <person name="Huard M.D."/>
            <person name="Hughes L."/>
            <person name="Hurhula B."/>
            <person name="Husby M.E."/>
            <person name="Kamat A."/>
            <person name="Kanga B."/>
            <person name="Kashin S."/>
            <person name="Khazanovich D."/>
            <person name="Kisner P."/>
            <person name="Lance K."/>
            <person name="Lara M."/>
            <person name="Lee W."/>
            <person name="Lennon N."/>
            <person name="Letendre F."/>
            <person name="LeVine R."/>
            <person name="Lipovsky A."/>
            <person name="Liu X."/>
            <person name="Liu J."/>
            <person name="Liu S."/>
            <person name="Lokyitsang T."/>
            <person name="Lokyitsang Y."/>
            <person name="Lubonja R."/>
            <person name="Lui A."/>
            <person name="MacDonald P."/>
            <person name="Magnisalis V."/>
            <person name="Maru K."/>
            <person name="Matthews C."/>
            <person name="McCusker W."/>
            <person name="McDonough S."/>
            <person name="Mehta T."/>
            <person name="Meldrim J."/>
            <person name="Meneus L."/>
            <person name="Mihai O."/>
            <person name="Mihalev A."/>
            <person name="Mihova T."/>
            <person name="Mittelman R."/>
            <person name="Mlenga V."/>
            <person name="Montmayeur A."/>
            <person name="Mulrain L."/>
            <person name="Navidi A."/>
            <person name="Naylor J."/>
            <person name="Negash T."/>
            <person name="Nguyen T."/>
            <person name="Nguyen N."/>
            <person name="Nicol R."/>
            <person name="Norbu C."/>
            <person name="Norbu N."/>
            <person name="Novod N."/>
            <person name="O'Neill B."/>
            <person name="Osman S."/>
            <person name="Markiewicz E."/>
            <person name="Oyono O.L."/>
            <person name="Patti C."/>
            <person name="Phunkhang P."/>
            <person name="Pierre F."/>
            <person name="Priest M."/>
            <person name="Raghuraman S."/>
            <person name="Rege F."/>
            <person name="Reyes R."/>
            <person name="Rise C."/>
            <person name="Rogov P."/>
            <person name="Ross K."/>
            <person name="Ryan E."/>
            <person name="Settipalli S."/>
            <person name="Shea T."/>
            <person name="Sherpa N."/>
            <person name="Shi L."/>
            <person name="Shih D."/>
            <person name="Sparrow T."/>
            <person name="Spaulding J."/>
            <person name="Stalker J."/>
            <person name="Stange-Thomann N."/>
            <person name="Stavropoulos S."/>
            <person name="Stone C."/>
            <person name="Strader C."/>
            <person name="Tesfaye S."/>
            <person name="Thomson T."/>
            <person name="Thoulutsang Y."/>
            <person name="Thoulutsang D."/>
            <person name="Topham K."/>
            <person name="Topping I."/>
            <person name="Tsamla T."/>
            <person name="Vassiliev H."/>
            <person name="Vo A."/>
            <person name="Wangchuk T."/>
            <person name="Wangdi T."/>
            <person name="Weiand M."/>
            <person name="Wilkinson J."/>
            <person name="Wilson A."/>
            <person name="Yadav S."/>
            <person name="Young G."/>
            <person name="Yu Q."/>
            <person name="Zembek L."/>
            <person name="Zhong D."/>
            <person name="Zimmer A."/>
            <person name="Zwirko Z."/>
            <person name="Jaffe D.B."/>
            <person name="Alvarez P."/>
            <person name="Brockman W."/>
            <person name="Butler J."/>
            <person name="Chin C."/>
            <person name="Gnerre S."/>
            <person name="Grabherr M."/>
            <person name="Kleber M."/>
            <person name="Mauceli E."/>
            <person name="MacCallum I."/>
        </authorList>
    </citation>
    <scope>NUCLEOTIDE SEQUENCE [LARGE SCALE GENOMIC DNA]</scope>
    <source>
        <strain evidence="3">MSH-3 / Tucson 14011-0111.49</strain>
    </source>
</reference>
<gene>
    <name evidence="2" type="primary">Dper\GL27115</name>
    <name evidence="2" type="ORF">Dper_GL27115</name>
</gene>
<dbReference type="EMBL" id="CH694458">
    <property type="protein sequence ID" value="EDW37680.1"/>
    <property type="molecule type" value="Genomic_DNA"/>
</dbReference>
<evidence type="ECO:0000256" key="1">
    <source>
        <dbReference type="SAM" id="MobiDB-lite"/>
    </source>
</evidence>
<sequence length="54" mass="6018">MNSLPRNGAHLGHLQAGEGMDVLDDRGRSKKFLWHPEEAAQPLQDTHPLCRSAQ</sequence>
<keyword evidence="3" id="KW-1185">Reference proteome</keyword>
<proteinExistence type="predicted"/>
<evidence type="ECO:0000313" key="2">
    <source>
        <dbReference type="EMBL" id="EDW37680.1"/>
    </source>
</evidence>
<organism evidence="3">
    <name type="scientific">Drosophila persimilis</name>
    <name type="common">Fruit fly</name>
    <dbReference type="NCBI Taxonomy" id="7234"/>
    <lineage>
        <taxon>Eukaryota</taxon>
        <taxon>Metazoa</taxon>
        <taxon>Ecdysozoa</taxon>
        <taxon>Arthropoda</taxon>
        <taxon>Hexapoda</taxon>
        <taxon>Insecta</taxon>
        <taxon>Pterygota</taxon>
        <taxon>Neoptera</taxon>
        <taxon>Endopterygota</taxon>
        <taxon>Diptera</taxon>
        <taxon>Brachycera</taxon>
        <taxon>Muscomorpha</taxon>
        <taxon>Ephydroidea</taxon>
        <taxon>Drosophilidae</taxon>
        <taxon>Drosophila</taxon>
        <taxon>Sophophora</taxon>
    </lineage>
</organism>
<dbReference type="AlphaFoldDB" id="B4IRL5"/>
<dbReference type="HOGENOM" id="CLU_3052555_0_0_1"/>
<feature type="region of interest" description="Disordered" evidence="1">
    <location>
        <begin position="1"/>
        <end position="54"/>
    </location>
</feature>
<dbReference type="Proteomes" id="UP000008744">
    <property type="component" value="Unassembled WGS sequence"/>
</dbReference>
<protein>
    <submittedName>
        <fullName evidence="2">GL27115</fullName>
    </submittedName>
</protein>